<dbReference type="eggNOG" id="COG3679">
    <property type="taxonomic scope" value="Bacteria"/>
</dbReference>
<sequence>MNMYDEAYALAKAIKESNEMKRLKAASEKVGADEDAKKMVKEYISLQMQADYAKLAGQKEDESIYKKLQETAIIVSNNELAQEYLQALISWNQIAADLQKIVAEAMSQGLDILDLKK</sequence>
<organism evidence="1 2">
    <name type="scientific">Dialister micraerophilus UPII 345-E</name>
    <dbReference type="NCBI Taxonomy" id="910314"/>
    <lineage>
        <taxon>Bacteria</taxon>
        <taxon>Bacillati</taxon>
        <taxon>Bacillota</taxon>
        <taxon>Negativicutes</taxon>
        <taxon>Veillonellales</taxon>
        <taxon>Veillonellaceae</taxon>
        <taxon>Dialister</taxon>
    </lineage>
</organism>
<dbReference type="OrthoDB" id="9811402at2"/>
<gene>
    <name evidence="1" type="ORF">HMPREF9220_0104</name>
</gene>
<dbReference type="EMBL" id="AENT01000025">
    <property type="protein sequence ID" value="EFR42440.1"/>
    <property type="molecule type" value="Genomic_DNA"/>
</dbReference>
<evidence type="ECO:0000313" key="1">
    <source>
        <dbReference type="EMBL" id="EFR42440.1"/>
    </source>
</evidence>
<comment type="caution">
    <text evidence="1">The sequence shown here is derived from an EMBL/GenBank/DDBJ whole genome shotgun (WGS) entry which is preliminary data.</text>
</comment>
<dbReference type="InterPro" id="IPR010368">
    <property type="entry name" value="Com_YlbF"/>
</dbReference>
<dbReference type="SUPFAM" id="SSF158622">
    <property type="entry name" value="YheA/YmcA-like"/>
    <property type="match status" value="1"/>
</dbReference>
<dbReference type="AlphaFoldDB" id="E4L9U6"/>
<reference evidence="1 2" key="1">
    <citation type="submission" date="2010-11" db="EMBL/GenBank/DDBJ databases">
        <authorList>
            <person name="Durkin A.S."/>
            <person name="Madupu R."/>
            <person name="Torralba M."/>
            <person name="Gillis M."/>
            <person name="Methe B."/>
            <person name="Sutton G."/>
            <person name="Nelson K.E."/>
        </authorList>
    </citation>
    <scope>NUCLEOTIDE SEQUENCE [LARGE SCALE GENOMIC DNA]</scope>
    <source>
        <strain evidence="1 2">UPII 345-E</strain>
    </source>
</reference>
<dbReference type="Pfam" id="PF06133">
    <property type="entry name" value="Com_YlbF"/>
    <property type="match status" value="1"/>
</dbReference>
<protein>
    <submittedName>
        <fullName evidence="1">Uncharacterized protein</fullName>
    </submittedName>
</protein>
<dbReference type="Proteomes" id="UP000004594">
    <property type="component" value="Unassembled WGS sequence"/>
</dbReference>
<evidence type="ECO:0000313" key="2">
    <source>
        <dbReference type="Proteomes" id="UP000004594"/>
    </source>
</evidence>
<accession>E4L9U6</accession>
<name>E4L9U6_9FIRM</name>
<dbReference type="RefSeq" id="WP_007555018.1">
    <property type="nucleotide sequence ID" value="NZ_AENT01000025.1"/>
</dbReference>
<dbReference type="Gene3D" id="1.20.1500.10">
    <property type="entry name" value="YheA/YmcA-like"/>
    <property type="match status" value="1"/>
</dbReference>
<proteinExistence type="predicted"/>
<dbReference type="InterPro" id="IPR023378">
    <property type="entry name" value="YheA/YmcA-like_dom_sf"/>
</dbReference>